<evidence type="ECO:0000256" key="5">
    <source>
        <dbReference type="ARBA" id="ARBA00022989"/>
    </source>
</evidence>
<proteinExistence type="inferred from homology"/>
<keyword evidence="10" id="KW-0282">Flagellum</keyword>
<dbReference type="OrthoDB" id="9815217at2"/>
<dbReference type="InterPro" id="IPR025713">
    <property type="entry name" value="MotB-like_N_dom"/>
</dbReference>
<dbReference type="AlphaFoldDB" id="A0A401JHM2"/>
<reference evidence="10 11" key="1">
    <citation type="journal article" date="2019" name="Front. Microbiol.">
        <title>Genomes of Neutrophilic Sulfur-Oxidizing Chemolithoautotrophs Representing 9 Proteobacterial Species From 8 Genera.</title>
        <authorList>
            <person name="Watanabe T."/>
            <person name="Kojima H."/>
            <person name="Umezawa K."/>
            <person name="Hori C."/>
            <person name="Takasuka T.E."/>
            <person name="Kato Y."/>
            <person name="Fukui M."/>
        </authorList>
    </citation>
    <scope>NUCLEOTIDE SEQUENCE [LARGE SCALE GENOMIC DNA]</scope>
    <source>
        <strain evidence="10 11">TTN</strain>
    </source>
</reference>
<dbReference type="Proteomes" id="UP000286806">
    <property type="component" value="Unassembled WGS sequence"/>
</dbReference>
<dbReference type="Pfam" id="PF13677">
    <property type="entry name" value="MotB_plug"/>
    <property type="match status" value="1"/>
</dbReference>
<dbReference type="PROSITE" id="PS51123">
    <property type="entry name" value="OMPA_2"/>
    <property type="match status" value="1"/>
</dbReference>
<dbReference type="InterPro" id="IPR036737">
    <property type="entry name" value="OmpA-like_sf"/>
</dbReference>
<accession>A0A401JHM2</accession>
<dbReference type="Gene3D" id="3.30.1330.60">
    <property type="entry name" value="OmpA-like domain"/>
    <property type="match status" value="1"/>
</dbReference>
<protein>
    <submittedName>
        <fullName evidence="10">Flagellar motor rotation protein MotB</fullName>
    </submittedName>
</protein>
<dbReference type="InterPro" id="IPR006665">
    <property type="entry name" value="OmpA-like"/>
</dbReference>
<keyword evidence="10" id="KW-0969">Cilium</keyword>
<evidence type="ECO:0000259" key="9">
    <source>
        <dbReference type="PROSITE" id="PS51123"/>
    </source>
</evidence>
<evidence type="ECO:0000256" key="6">
    <source>
        <dbReference type="ARBA" id="ARBA00023136"/>
    </source>
</evidence>
<dbReference type="SUPFAM" id="SSF103088">
    <property type="entry name" value="OmpA-like"/>
    <property type="match status" value="1"/>
</dbReference>
<evidence type="ECO:0000256" key="3">
    <source>
        <dbReference type="ARBA" id="ARBA00022475"/>
    </source>
</evidence>
<dbReference type="RefSeq" id="WP_124706240.1">
    <property type="nucleotide sequence ID" value="NZ_BGOW01000045.1"/>
</dbReference>
<comment type="caution">
    <text evidence="10">The sequence shown here is derived from an EMBL/GenBank/DDBJ whole genome shotgun (WGS) entry which is preliminary data.</text>
</comment>
<keyword evidence="4 8" id="KW-0812">Transmembrane</keyword>
<evidence type="ECO:0000256" key="7">
    <source>
        <dbReference type="PROSITE-ProRule" id="PRU00473"/>
    </source>
</evidence>
<comment type="similarity">
    <text evidence="2">Belongs to the MotB family.</text>
</comment>
<dbReference type="InterPro" id="IPR050330">
    <property type="entry name" value="Bact_OuterMem_StrucFunc"/>
</dbReference>
<evidence type="ECO:0000256" key="4">
    <source>
        <dbReference type="ARBA" id="ARBA00022692"/>
    </source>
</evidence>
<dbReference type="EMBL" id="BGOW01000045">
    <property type="protein sequence ID" value="GBL47476.1"/>
    <property type="molecule type" value="Genomic_DNA"/>
</dbReference>
<keyword evidence="11" id="KW-1185">Reference proteome</keyword>
<feature type="domain" description="OmpA-like" evidence="9">
    <location>
        <begin position="123"/>
        <end position="243"/>
    </location>
</feature>
<gene>
    <name evidence="10" type="ORF">SFMTTN_3316</name>
</gene>
<evidence type="ECO:0000313" key="11">
    <source>
        <dbReference type="Proteomes" id="UP000286806"/>
    </source>
</evidence>
<keyword evidence="6 7" id="KW-0472">Membrane</keyword>
<comment type="subcellular location">
    <subcellularLocation>
        <location evidence="1">Cell membrane</location>
        <topology evidence="1">Single-pass membrane protein</topology>
    </subcellularLocation>
</comment>
<evidence type="ECO:0000256" key="2">
    <source>
        <dbReference type="ARBA" id="ARBA00008914"/>
    </source>
</evidence>
<feature type="transmembrane region" description="Helical" evidence="8">
    <location>
        <begin position="16"/>
        <end position="37"/>
    </location>
</feature>
<evidence type="ECO:0000256" key="1">
    <source>
        <dbReference type="ARBA" id="ARBA00004162"/>
    </source>
</evidence>
<organism evidence="10 11">
    <name type="scientific">Sulfuriferula multivorans</name>
    <dbReference type="NCBI Taxonomy" id="1559896"/>
    <lineage>
        <taxon>Bacteria</taxon>
        <taxon>Pseudomonadati</taxon>
        <taxon>Pseudomonadota</taxon>
        <taxon>Betaproteobacteria</taxon>
        <taxon>Nitrosomonadales</taxon>
        <taxon>Sulfuricellaceae</taxon>
        <taxon>Sulfuriferula</taxon>
    </lineage>
</organism>
<dbReference type="PANTHER" id="PTHR30329">
    <property type="entry name" value="STATOR ELEMENT OF FLAGELLAR MOTOR COMPLEX"/>
    <property type="match status" value="1"/>
</dbReference>
<dbReference type="GO" id="GO:0005886">
    <property type="term" value="C:plasma membrane"/>
    <property type="evidence" value="ECO:0007669"/>
    <property type="project" value="UniProtKB-SubCell"/>
</dbReference>
<sequence>MARKKYEEEHDNHERWLVSYADFITLLFAFFVVMYAISSVNESKYRVLSDSLGSAFGQTRTPQTKSGSEQPVLPLPGKLLVPRPHVSEAVRREREQMTGIARDILKVLAPLVSEGKVRVTQTARGVSVEINASLLFAPGEATLTVDSSQALKAVAAVLKHDQHAIRVEGYTDNLPISNAFFPSNWELSAMRASSVVRLFGESGISENRLTAVGHGSNQPVDSNATAAGRSRNRRVTVIIQSALPEVVTEVPVKPSSLN</sequence>
<evidence type="ECO:0000256" key="8">
    <source>
        <dbReference type="SAM" id="Phobius"/>
    </source>
</evidence>
<dbReference type="PANTHER" id="PTHR30329:SF20">
    <property type="entry name" value="EXPORTED PROTEIN"/>
    <property type="match status" value="1"/>
</dbReference>
<dbReference type="CDD" id="cd07185">
    <property type="entry name" value="OmpA_C-like"/>
    <property type="match status" value="1"/>
</dbReference>
<dbReference type="NCBIfam" id="NF006541">
    <property type="entry name" value="PRK09038.1"/>
    <property type="match status" value="1"/>
</dbReference>
<dbReference type="Pfam" id="PF00691">
    <property type="entry name" value="OmpA"/>
    <property type="match status" value="1"/>
</dbReference>
<keyword evidence="5 8" id="KW-1133">Transmembrane helix</keyword>
<name>A0A401JHM2_9PROT</name>
<keyword evidence="10" id="KW-0966">Cell projection</keyword>
<evidence type="ECO:0000313" key="10">
    <source>
        <dbReference type="EMBL" id="GBL47476.1"/>
    </source>
</evidence>
<keyword evidence="3" id="KW-1003">Cell membrane</keyword>